<accession>A0A4Z1B0N0</accession>
<reference evidence="1 2" key="1">
    <citation type="submission" date="2019-03" db="EMBL/GenBank/DDBJ databases">
        <title>Empedobacter tilapiae sp. nov., isolated from an intestine of Nile tilapia Oreochromis niloticus.</title>
        <authorList>
            <person name="Kim Y.-O."/>
            <person name="Yoon J.-H."/>
        </authorList>
    </citation>
    <scope>NUCLEOTIDE SEQUENCE [LARGE SCALE GENOMIC DNA]</scope>
    <source>
        <strain evidence="1 2">MRS2</strain>
    </source>
</reference>
<dbReference type="InterPro" id="IPR021109">
    <property type="entry name" value="Peptidase_aspartic_dom_sf"/>
</dbReference>
<dbReference type="Gene3D" id="2.40.70.10">
    <property type="entry name" value="Acid Proteases"/>
    <property type="match status" value="2"/>
</dbReference>
<dbReference type="AlphaFoldDB" id="A0A4Z1B0N0"/>
<dbReference type="OrthoDB" id="5166556at2"/>
<name>A0A4Z1B0N0_9FLAO</name>
<gene>
    <name evidence="1" type="ORF">E4J94_14485</name>
</gene>
<evidence type="ECO:0000313" key="1">
    <source>
        <dbReference type="EMBL" id="TGN23656.1"/>
    </source>
</evidence>
<comment type="caution">
    <text evidence="1">The sequence shown here is derived from an EMBL/GenBank/DDBJ whole genome shotgun (WGS) entry which is preliminary data.</text>
</comment>
<protein>
    <recommendedName>
        <fullName evidence="3">Aspartyl protease</fullName>
    </recommendedName>
</protein>
<sequence>MKKIIFSLLFTIISITIFGQNMVKEIPFRLTKYNNILVPVVVNQKDTVQLMLHTGSDYITIIEDSYKMMKSISISDTLNNVTSWAGYSDMKMSQNNVIKFGDEKFNKIPIFIDKQSGHESDGKIGLKFFEGKYLEINFDENKLYVYDKAPTKLKKYTKLNSRYSQETLYVKAFPFIDKKPIETEFMIHTGFSGALMISDDFAKEYKLLEKFEIIGESKLSDAAGNVILSKKSILPDFELANQTFKNVPMSFFDSTIKIQYKNIMGGDLIKRFNLILNPEKDILYVKKSKYYKDEYFKL</sequence>
<evidence type="ECO:0000313" key="2">
    <source>
        <dbReference type="Proteomes" id="UP000297998"/>
    </source>
</evidence>
<organism evidence="1 2">
    <name type="scientific">Empedobacter tilapiae</name>
    <dbReference type="NCBI Taxonomy" id="2491114"/>
    <lineage>
        <taxon>Bacteria</taxon>
        <taxon>Pseudomonadati</taxon>
        <taxon>Bacteroidota</taxon>
        <taxon>Flavobacteriia</taxon>
        <taxon>Flavobacteriales</taxon>
        <taxon>Weeksellaceae</taxon>
        <taxon>Empedobacter</taxon>
    </lineage>
</organism>
<evidence type="ECO:0008006" key="3">
    <source>
        <dbReference type="Google" id="ProtNLM"/>
    </source>
</evidence>
<proteinExistence type="predicted"/>
<dbReference type="Proteomes" id="UP000297998">
    <property type="component" value="Unassembled WGS sequence"/>
</dbReference>
<dbReference type="EMBL" id="SRPE01000011">
    <property type="protein sequence ID" value="TGN23656.1"/>
    <property type="molecule type" value="Genomic_DNA"/>
</dbReference>
<dbReference type="RefSeq" id="WP_135836506.1">
    <property type="nucleotide sequence ID" value="NZ_SRPE01000011.1"/>
</dbReference>
<keyword evidence="2" id="KW-1185">Reference proteome</keyword>